<gene>
    <name evidence="1" type="ORF">S03H2_40228</name>
</gene>
<protein>
    <submittedName>
        <fullName evidence="1">Uncharacterized protein</fullName>
    </submittedName>
</protein>
<proteinExistence type="predicted"/>
<name>X1HCZ8_9ZZZZ</name>
<sequence length="274" mass="32708">KNDDLFNYIYNLCNLSNDSALKKVAELWDEHYVDVNKEAYNLSKNAYDDPSFYIWCGIPYILLDKIYPFLENPIAKIFFLVCLSIRDTFKPQELNEKHSIDKKNSEILLLFKEFSQNDLEEALSKFLSADWALNHFQFLFSFVELTENLIKCIIENIRSARKSLNNILSINLKSKKNEEKNIIFYFFEVCQELSIKFCHEVMDYYDKKDRLALFSELIKSNNNQAISLAVEFWENYKNLILELNELDFEEMKKKIINTENFKYIRNLTRSFRSD</sequence>
<accession>X1HCZ8</accession>
<evidence type="ECO:0000313" key="1">
    <source>
        <dbReference type="EMBL" id="GAH54940.1"/>
    </source>
</evidence>
<organism evidence="1">
    <name type="scientific">marine sediment metagenome</name>
    <dbReference type="NCBI Taxonomy" id="412755"/>
    <lineage>
        <taxon>unclassified sequences</taxon>
        <taxon>metagenomes</taxon>
        <taxon>ecological metagenomes</taxon>
    </lineage>
</organism>
<reference evidence="1" key="1">
    <citation type="journal article" date="2014" name="Front. Microbiol.">
        <title>High frequency of phylogenetically diverse reductive dehalogenase-homologous genes in deep subseafloor sedimentary metagenomes.</title>
        <authorList>
            <person name="Kawai M."/>
            <person name="Futagami T."/>
            <person name="Toyoda A."/>
            <person name="Takaki Y."/>
            <person name="Nishi S."/>
            <person name="Hori S."/>
            <person name="Arai W."/>
            <person name="Tsubouchi T."/>
            <person name="Morono Y."/>
            <person name="Uchiyama I."/>
            <person name="Ito T."/>
            <person name="Fujiyama A."/>
            <person name="Inagaki F."/>
            <person name="Takami H."/>
        </authorList>
    </citation>
    <scope>NUCLEOTIDE SEQUENCE</scope>
    <source>
        <strain evidence="1">Expedition CK06-06</strain>
    </source>
</reference>
<dbReference type="EMBL" id="BARU01024928">
    <property type="protein sequence ID" value="GAH54940.1"/>
    <property type="molecule type" value="Genomic_DNA"/>
</dbReference>
<feature type="non-terminal residue" evidence="1">
    <location>
        <position position="1"/>
    </location>
</feature>
<dbReference type="AlphaFoldDB" id="X1HCZ8"/>
<feature type="non-terminal residue" evidence="1">
    <location>
        <position position="274"/>
    </location>
</feature>
<comment type="caution">
    <text evidence="1">The sequence shown here is derived from an EMBL/GenBank/DDBJ whole genome shotgun (WGS) entry which is preliminary data.</text>
</comment>